<sequence>MNNLQPKTTDWVTGVQWKAGEHGMNGTAGVTIDYTKVPIDADGKRIVKVATAICKDTTTGKYVPYQSTKVTETFDGDGTTTTFTLTTEVHPEDNIKVTVDSIEKKEGVDFIIKRTASSGKYVTSVELATAPATGVGNVEVTITPVPINPRLTNDTVDCTDGDGVVGDLIHGKVYEAACNGVDEFFKKHTPMIEYIKANYNGIS</sequence>
<dbReference type="RefSeq" id="WP_127015852.1">
    <property type="nucleotide sequence ID" value="NZ_CP016379.1"/>
</dbReference>
<keyword evidence="2" id="KW-1185">Reference proteome</keyword>
<dbReference type="KEGG" id="aft:BBF96_03475"/>
<name>A0A3Q9HP72_9FIRM</name>
<reference evidence="1 2" key="1">
    <citation type="submission" date="2016-07" db="EMBL/GenBank/DDBJ databases">
        <title>Genome and transcriptome analysis of iron-reducing fermentative bacteria Anoxybacter fermentans.</title>
        <authorList>
            <person name="Zeng X."/>
            <person name="Shao Z."/>
        </authorList>
    </citation>
    <scope>NUCLEOTIDE SEQUENCE [LARGE SCALE GENOMIC DNA]</scope>
    <source>
        <strain evidence="1 2">DY22613</strain>
    </source>
</reference>
<evidence type="ECO:0000313" key="2">
    <source>
        <dbReference type="Proteomes" id="UP000267250"/>
    </source>
</evidence>
<accession>A0A3Q9HP72</accession>
<evidence type="ECO:0000313" key="1">
    <source>
        <dbReference type="EMBL" id="AZR72523.1"/>
    </source>
</evidence>
<protein>
    <submittedName>
        <fullName evidence="1">Uncharacterized protein</fullName>
    </submittedName>
</protein>
<proteinExistence type="predicted"/>
<dbReference type="Proteomes" id="UP000267250">
    <property type="component" value="Chromosome"/>
</dbReference>
<dbReference type="AlphaFoldDB" id="A0A3Q9HP72"/>
<organism evidence="1 2">
    <name type="scientific">Anoxybacter fermentans</name>
    <dbReference type="NCBI Taxonomy" id="1323375"/>
    <lineage>
        <taxon>Bacteria</taxon>
        <taxon>Bacillati</taxon>
        <taxon>Bacillota</taxon>
        <taxon>Clostridia</taxon>
        <taxon>Halanaerobiales</taxon>
        <taxon>Anoxybacter</taxon>
    </lineage>
</organism>
<gene>
    <name evidence="1" type="ORF">BBF96_03475</name>
</gene>
<dbReference type="EMBL" id="CP016379">
    <property type="protein sequence ID" value="AZR72523.1"/>
    <property type="molecule type" value="Genomic_DNA"/>
</dbReference>